<dbReference type="Proteomes" id="UP001595979">
    <property type="component" value="Unassembled WGS sequence"/>
</dbReference>
<evidence type="ECO:0000256" key="5">
    <source>
        <dbReference type="SAM" id="MobiDB-lite"/>
    </source>
</evidence>
<gene>
    <name evidence="6" type="ORF">ACFPQ6_02030</name>
</gene>
<reference evidence="7" key="1">
    <citation type="journal article" date="2019" name="Int. J. Syst. Evol. Microbiol.">
        <title>The Global Catalogue of Microorganisms (GCM) 10K type strain sequencing project: providing services to taxonomists for standard genome sequencing and annotation.</title>
        <authorList>
            <consortium name="The Broad Institute Genomics Platform"/>
            <consortium name="The Broad Institute Genome Sequencing Center for Infectious Disease"/>
            <person name="Wu L."/>
            <person name="Ma J."/>
        </authorList>
    </citation>
    <scope>NUCLEOTIDE SEQUENCE [LARGE SCALE GENOMIC DNA]</scope>
    <source>
        <strain evidence="7">CGMCC 1.15053</strain>
    </source>
</reference>
<feature type="compositionally biased region" description="Low complexity" evidence="5">
    <location>
        <begin position="78"/>
        <end position="89"/>
    </location>
</feature>
<comment type="subcellular location">
    <subcellularLocation>
        <location evidence="1">Cell outer membrane</location>
        <topology evidence="1">Single-pass membrane protein</topology>
    </subcellularLocation>
    <subcellularLocation>
        <location evidence="2">Periplasm</location>
    </subcellularLocation>
</comment>
<evidence type="ECO:0000313" key="7">
    <source>
        <dbReference type="Proteomes" id="UP001595979"/>
    </source>
</evidence>
<keyword evidence="4" id="KW-0472">Membrane</keyword>
<evidence type="ECO:0000256" key="4">
    <source>
        <dbReference type="ARBA" id="ARBA00023237"/>
    </source>
</evidence>
<feature type="region of interest" description="Disordered" evidence="5">
    <location>
        <begin position="78"/>
        <end position="98"/>
    </location>
</feature>
<accession>A0ABW1DFV6</accession>
<evidence type="ECO:0000313" key="6">
    <source>
        <dbReference type="EMBL" id="MFC5847075.1"/>
    </source>
</evidence>
<dbReference type="RefSeq" id="WP_380045880.1">
    <property type="nucleotide sequence ID" value="NZ_JBHSOH010000003.1"/>
</dbReference>
<evidence type="ECO:0000256" key="2">
    <source>
        <dbReference type="ARBA" id="ARBA00004418"/>
    </source>
</evidence>
<evidence type="ECO:0000256" key="1">
    <source>
        <dbReference type="ARBA" id="ARBA00004203"/>
    </source>
</evidence>
<evidence type="ECO:0000256" key="3">
    <source>
        <dbReference type="ARBA" id="ARBA00022764"/>
    </source>
</evidence>
<organism evidence="6 7">
    <name type="scientific">Deinococcus petrolearius</name>
    <dbReference type="NCBI Taxonomy" id="1751295"/>
    <lineage>
        <taxon>Bacteria</taxon>
        <taxon>Thermotogati</taxon>
        <taxon>Deinococcota</taxon>
        <taxon>Deinococci</taxon>
        <taxon>Deinococcales</taxon>
        <taxon>Deinococcaceae</taxon>
        <taxon>Deinococcus</taxon>
    </lineage>
</organism>
<proteinExistence type="predicted"/>
<dbReference type="SUPFAM" id="SSF54523">
    <property type="entry name" value="Pili subunits"/>
    <property type="match status" value="1"/>
</dbReference>
<keyword evidence="3" id="KW-0574">Periplasm</keyword>
<keyword evidence="7" id="KW-1185">Reference proteome</keyword>
<keyword evidence="4" id="KW-0998">Cell outer membrane</keyword>
<dbReference type="PROSITE" id="PS00409">
    <property type="entry name" value="PROKAR_NTER_METHYL"/>
    <property type="match status" value="1"/>
</dbReference>
<dbReference type="Pfam" id="PF07963">
    <property type="entry name" value="N_methyl"/>
    <property type="match status" value="1"/>
</dbReference>
<protein>
    <submittedName>
        <fullName evidence="6">PilW family protein</fullName>
    </submittedName>
</protein>
<comment type="caution">
    <text evidence="6">The sequence shown here is derived from an EMBL/GenBank/DDBJ whole genome shotgun (WGS) entry which is preliminary data.</text>
</comment>
<dbReference type="InterPro" id="IPR012902">
    <property type="entry name" value="N_methyl_site"/>
</dbReference>
<sequence>MRRRGAGFTLLELLISMALIGIILAALFSFFSQSSNVSAQSSSRAELQQEVLNAQQLIAGKLKEAWYIYPSGTTMTLGGSNNTNNTRRNPLAPAASSQTWTTGTQPILAMILPPTTAGTTNYRFYAYYPVLRSVWIAATGGTSAPTSSNPGSDTLNDSSTWILAEYRATVTVASPVAFPATPPTPPTTGDANLLVDYIAPTNTTGNTYTMFDSLAAISTTGMSGTGTGSASTYVPGVTLNLATTRKTGGTTLRLPDATDEYSLTVYPTNLGKIAAN</sequence>
<dbReference type="EMBL" id="JBHSOH010000003">
    <property type="protein sequence ID" value="MFC5847075.1"/>
    <property type="molecule type" value="Genomic_DNA"/>
</dbReference>
<name>A0ABW1DFV6_9DEIO</name>
<dbReference type="NCBIfam" id="TIGR02532">
    <property type="entry name" value="IV_pilin_GFxxxE"/>
    <property type="match status" value="1"/>
</dbReference>
<dbReference type="InterPro" id="IPR045584">
    <property type="entry name" value="Pilin-like"/>
</dbReference>